<evidence type="ECO:0000313" key="3">
    <source>
        <dbReference type="Proteomes" id="UP000243180"/>
    </source>
</evidence>
<protein>
    <submittedName>
        <fullName evidence="2">CDP-glucose 4,6-dehydratase</fullName>
    </submittedName>
</protein>
<dbReference type="CDD" id="cd05252">
    <property type="entry name" value="CDP_GD_SDR_e"/>
    <property type="match status" value="1"/>
</dbReference>
<evidence type="ECO:0000313" key="2">
    <source>
        <dbReference type="EMBL" id="BAV34023.1"/>
    </source>
</evidence>
<feature type="domain" description="NAD(P)-binding" evidence="1">
    <location>
        <begin position="13"/>
        <end position="322"/>
    </location>
</feature>
<proteinExistence type="predicted"/>
<dbReference type="PANTHER" id="PTHR43000">
    <property type="entry name" value="DTDP-D-GLUCOSE 4,6-DEHYDRATASE-RELATED"/>
    <property type="match status" value="1"/>
</dbReference>
<dbReference type="Gene3D" id="3.90.25.10">
    <property type="entry name" value="UDP-galactose 4-epimerase, domain 1"/>
    <property type="match status" value="1"/>
</dbReference>
<dbReference type="NCBIfam" id="TIGR02622">
    <property type="entry name" value="CDP_4_6_dhtase"/>
    <property type="match status" value="1"/>
</dbReference>
<dbReference type="KEGG" id="slim:SCL_1720"/>
<sequence length="359" mass="39874">MMNPEFWKGKSVFVTGHTGFKGSWLCLWLDRLGAKVTGYALPPPTNPSLFELARVAETMHSIIADVTNLPALQAAMAAAKPDIVIHMAAQSLVRYSYDNPVETFTTNVLGTVHVLDAVRRVPSVRAVVIVTSDKCYHNEEWVWGYRETSRLGGADPYSASKGCAELVVAGYQRSFFDPKANPGCAAVGSSRAGNVIGGGDWAADRLVPDIIRSLLKNQPTIIRSPQATRPWQHVLEPLHGYLMLAERLFTDGHAFASAWNFGPPEQSEKTVGWIIEQLYRLWGVTFDWKKDPNPGPPECTFLKLDASKARAYLGWRPKLDLITTLDSIVKWSRRFEAGDDMRKVSVAEIENFMTIVPNN</sequence>
<dbReference type="InterPro" id="IPR013445">
    <property type="entry name" value="CDP_4_6_deHydtase"/>
</dbReference>
<dbReference type="InterPro" id="IPR016040">
    <property type="entry name" value="NAD(P)-bd_dom"/>
</dbReference>
<evidence type="ECO:0000259" key="1">
    <source>
        <dbReference type="Pfam" id="PF16363"/>
    </source>
</evidence>
<dbReference type="EMBL" id="AP014879">
    <property type="protein sequence ID" value="BAV34023.1"/>
    <property type="molecule type" value="Genomic_DNA"/>
</dbReference>
<name>A0A1B4XGW8_9GAMM</name>
<dbReference type="Proteomes" id="UP000243180">
    <property type="component" value="Chromosome"/>
</dbReference>
<organism evidence="2 3">
    <name type="scientific">Sulfuricaulis limicola</name>
    <dbReference type="NCBI Taxonomy" id="1620215"/>
    <lineage>
        <taxon>Bacteria</taxon>
        <taxon>Pseudomonadati</taxon>
        <taxon>Pseudomonadota</taxon>
        <taxon>Gammaproteobacteria</taxon>
        <taxon>Acidiferrobacterales</taxon>
        <taxon>Acidiferrobacteraceae</taxon>
        <taxon>Sulfuricaulis</taxon>
    </lineage>
</organism>
<dbReference type="InParanoid" id="A0A1B4XGW8"/>
<dbReference type="Gene3D" id="3.40.50.720">
    <property type="entry name" value="NAD(P)-binding Rossmann-like Domain"/>
    <property type="match status" value="1"/>
</dbReference>
<dbReference type="InterPro" id="IPR036291">
    <property type="entry name" value="NAD(P)-bd_dom_sf"/>
</dbReference>
<accession>A0A1B4XGW8</accession>
<dbReference type="AlphaFoldDB" id="A0A1B4XGW8"/>
<keyword evidence="3" id="KW-1185">Reference proteome</keyword>
<dbReference type="SUPFAM" id="SSF51735">
    <property type="entry name" value="NAD(P)-binding Rossmann-fold domains"/>
    <property type="match status" value="1"/>
</dbReference>
<gene>
    <name evidence="2" type="ORF">SCL_1720</name>
</gene>
<dbReference type="RefSeq" id="WP_197702573.1">
    <property type="nucleotide sequence ID" value="NZ_AP014879.1"/>
</dbReference>
<reference evidence="2 3" key="1">
    <citation type="submission" date="2015-05" db="EMBL/GenBank/DDBJ databases">
        <title>Complete genome sequence of a sulfur-oxidizing gammaproteobacterium strain HA5.</title>
        <authorList>
            <person name="Miura A."/>
            <person name="Kojima H."/>
            <person name="Fukui M."/>
        </authorList>
    </citation>
    <scope>NUCLEOTIDE SEQUENCE [LARGE SCALE GENOMIC DNA]</scope>
    <source>
        <strain evidence="2 3">HA5</strain>
    </source>
</reference>
<dbReference type="Pfam" id="PF16363">
    <property type="entry name" value="GDP_Man_Dehyd"/>
    <property type="match status" value="1"/>
</dbReference>